<sequence>MANTQQLTLENVRVIFPNFGGRVTDHNKLGSREFSAQLDPEVGAELAAQGWNVKFPSEDQPHGRIFLPVTLSNGPTVQPWIKIVLVNNGQGTIVQPDDVEQLAMLDNVTPGARANLILNPYHWTVGSNSGIKAYVKKLYIYLDDIDPELAPHMEEFERDINYL</sequence>
<protein>
    <recommendedName>
        <fullName evidence="1">Putative phage ssDNA-binding domain-containing protein</fullName>
    </recommendedName>
</protein>
<evidence type="ECO:0000313" key="2">
    <source>
        <dbReference type="EMBL" id="DAD84043.1"/>
    </source>
</evidence>
<dbReference type="EMBL" id="BK014951">
    <property type="protein sequence ID" value="DAD84043.1"/>
    <property type="molecule type" value="Genomic_DNA"/>
</dbReference>
<feature type="domain" description="Putative phage ssDNA-binding" evidence="1">
    <location>
        <begin position="5"/>
        <end position="144"/>
    </location>
</feature>
<accession>A0A8S5MQ14</accession>
<dbReference type="Pfam" id="PF24083">
    <property type="entry name" value="Phage_ssDNA_bind"/>
    <property type="match status" value="1"/>
</dbReference>
<proteinExistence type="predicted"/>
<reference evidence="2" key="1">
    <citation type="journal article" date="2021" name="Proc. Natl. Acad. Sci. U.S.A.">
        <title>A Catalog of Tens of Thousands of Viruses from Human Metagenomes Reveals Hidden Associations with Chronic Diseases.</title>
        <authorList>
            <person name="Tisza M.J."/>
            <person name="Buck C.B."/>
        </authorList>
    </citation>
    <scope>NUCLEOTIDE SEQUENCE</scope>
    <source>
        <strain evidence="2">Ct0yq10</strain>
    </source>
</reference>
<dbReference type="InterPro" id="IPR057581">
    <property type="entry name" value="Phage_ssDNA_bind"/>
</dbReference>
<organism evidence="2">
    <name type="scientific">Siphoviridae sp. ct0yq10</name>
    <dbReference type="NCBI Taxonomy" id="2826270"/>
    <lineage>
        <taxon>Viruses</taxon>
        <taxon>Duplodnaviria</taxon>
        <taxon>Heunggongvirae</taxon>
        <taxon>Uroviricota</taxon>
        <taxon>Caudoviricetes</taxon>
    </lineage>
</organism>
<evidence type="ECO:0000259" key="1">
    <source>
        <dbReference type="Pfam" id="PF24083"/>
    </source>
</evidence>
<name>A0A8S5MQ14_9CAUD</name>